<feature type="compositionally biased region" description="Basic and acidic residues" evidence="1">
    <location>
        <begin position="24"/>
        <end position="34"/>
    </location>
</feature>
<gene>
    <name evidence="2" type="ORF">EVAR_73822_1</name>
</gene>
<name>A0A4C1TSQ9_EUMVA</name>
<reference evidence="2 3" key="1">
    <citation type="journal article" date="2019" name="Commun. Biol.">
        <title>The bagworm genome reveals a unique fibroin gene that provides high tensile strength.</title>
        <authorList>
            <person name="Kono N."/>
            <person name="Nakamura H."/>
            <person name="Ohtoshi R."/>
            <person name="Tomita M."/>
            <person name="Numata K."/>
            <person name="Arakawa K."/>
        </authorList>
    </citation>
    <scope>NUCLEOTIDE SEQUENCE [LARGE SCALE GENOMIC DNA]</scope>
</reference>
<keyword evidence="3" id="KW-1185">Reference proteome</keyword>
<feature type="region of interest" description="Disordered" evidence="1">
    <location>
        <begin position="1"/>
        <end position="34"/>
    </location>
</feature>
<evidence type="ECO:0000313" key="3">
    <source>
        <dbReference type="Proteomes" id="UP000299102"/>
    </source>
</evidence>
<dbReference type="EMBL" id="BGZK01006168">
    <property type="protein sequence ID" value="GBP16944.1"/>
    <property type="molecule type" value="Genomic_DNA"/>
</dbReference>
<evidence type="ECO:0000256" key="1">
    <source>
        <dbReference type="SAM" id="MobiDB-lite"/>
    </source>
</evidence>
<feature type="non-terminal residue" evidence="2">
    <location>
        <position position="34"/>
    </location>
</feature>
<sequence>MKRKLKDSQNDDTDDVAEKMPASLKEKSKIRNQT</sequence>
<dbReference type="Proteomes" id="UP000299102">
    <property type="component" value="Unassembled WGS sequence"/>
</dbReference>
<organism evidence="2 3">
    <name type="scientific">Eumeta variegata</name>
    <name type="common">Bagworm moth</name>
    <name type="synonym">Eumeta japonica</name>
    <dbReference type="NCBI Taxonomy" id="151549"/>
    <lineage>
        <taxon>Eukaryota</taxon>
        <taxon>Metazoa</taxon>
        <taxon>Ecdysozoa</taxon>
        <taxon>Arthropoda</taxon>
        <taxon>Hexapoda</taxon>
        <taxon>Insecta</taxon>
        <taxon>Pterygota</taxon>
        <taxon>Neoptera</taxon>
        <taxon>Endopterygota</taxon>
        <taxon>Lepidoptera</taxon>
        <taxon>Glossata</taxon>
        <taxon>Ditrysia</taxon>
        <taxon>Tineoidea</taxon>
        <taxon>Psychidae</taxon>
        <taxon>Oiketicinae</taxon>
        <taxon>Eumeta</taxon>
    </lineage>
</organism>
<protein>
    <submittedName>
        <fullName evidence="2">Uncharacterized protein</fullName>
    </submittedName>
</protein>
<evidence type="ECO:0000313" key="2">
    <source>
        <dbReference type="EMBL" id="GBP16944.1"/>
    </source>
</evidence>
<proteinExistence type="predicted"/>
<accession>A0A4C1TSQ9</accession>
<comment type="caution">
    <text evidence="2">The sequence shown here is derived from an EMBL/GenBank/DDBJ whole genome shotgun (WGS) entry which is preliminary data.</text>
</comment>
<dbReference type="AlphaFoldDB" id="A0A4C1TSQ9"/>